<accession>A0A9X1HX13</accession>
<keyword evidence="1" id="KW-0732">Signal</keyword>
<dbReference type="RefSeq" id="WP_225698839.1">
    <property type="nucleotide sequence ID" value="NZ_JAIXNE010000005.1"/>
</dbReference>
<name>A0A9X1HX13_9BACT</name>
<dbReference type="AlphaFoldDB" id="A0A9X1HX13"/>
<evidence type="ECO:0000313" key="2">
    <source>
        <dbReference type="EMBL" id="MCA6077977.1"/>
    </source>
</evidence>
<dbReference type="Proteomes" id="UP001139409">
    <property type="component" value="Unassembled WGS sequence"/>
</dbReference>
<organism evidence="2 3">
    <name type="scientific">Fulvivirga sedimenti</name>
    <dbReference type="NCBI Taxonomy" id="2879465"/>
    <lineage>
        <taxon>Bacteria</taxon>
        <taxon>Pseudomonadati</taxon>
        <taxon>Bacteroidota</taxon>
        <taxon>Cytophagia</taxon>
        <taxon>Cytophagales</taxon>
        <taxon>Fulvivirgaceae</taxon>
        <taxon>Fulvivirga</taxon>
    </lineage>
</organism>
<evidence type="ECO:0000313" key="3">
    <source>
        <dbReference type="Proteomes" id="UP001139409"/>
    </source>
</evidence>
<keyword evidence="3" id="KW-1185">Reference proteome</keyword>
<evidence type="ECO:0000256" key="1">
    <source>
        <dbReference type="SAM" id="SignalP"/>
    </source>
</evidence>
<sequence length="215" mass="24284">MKRQLVFLMFILLAGLSSCSEDDYEPIVITAINTSLKNPVDGQRSYYVRYTGSCNFPASAIYTGDTLILSVKEIDEELYFSESFTPGSPLFKQNASPVTYRIEKKEDYLLLPDRFSSALFYFYGNDTLFTNVADRAPLYQSGCKLRIDDSIFTGNEIGMVPSFRFGKVRFDNLTAVSCIPLFLELDAYLFYNTYLHASHSISSNDQVSGWVLTGI</sequence>
<dbReference type="PROSITE" id="PS51257">
    <property type="entry name" value="PROKAR_LIPOPROTEIN"/>
    <property type="match status" value="1"/>
</dbReference>
<protein>
    <submittedName>
        <fullName evidence="2">Uncharacterized protein</fullName>
    </submittedName>
</protein>
<feature type="signal peptide" evidence="1">
    <location>
        <begin position="1"/>
        <end position="20"/>
    </location>
</feature>
<feature type="chain" id="PRO_5040837091" evidence="1">
    <location>
        <begin position="21"/>
        <end position="215"/>
    </location>
</feature>
<dbReference type="EMBL" id="JAIXNE010000005">
    <property type="protein sequence ID" value="MCA6077977.1"/>
    <property type="molecule type" value="Genomic_DNA"/>
</dbReference>
<proteinExistence type="predicted"/>
<gene>
    <name evidence="2" type="ORF">LDX50_24085</name>
</gene>
<reference evidence="2" key="1">
    <citation type="submission" date="2021-09" db="EMBL/GenBank/DDBJ databases">
        <title>Fulvivirga sp. isolated from coastal sediment.</title>
        <authorList>
            <person name="Yu H."/>
        </authorList>
    </citation>
    <scope>NUCLEOTIDE SEQUENCE</scope>
    <source>
        <strain evidence="2">1062</strain>
    </source>
</reference>
<comment type="caution">
    <text evidence="2">The sequence shown here is derived from an EMBL/GenBank/DDBJ whole genome shotgun (WGS) entry which is preliminary data.</text>
</comment>